<keyword evidence="1" id="KW-1185">Reference proteome</keyword>
<dbReference type="AlphaFoldDB" id="A0A6P8HPG2"/>
<accession>A0A6P8HPG2</accession>
<evidence type="ECO:0000313" key="2">
    <source>
        <dbReference type="RefSeq" id="XP_031554522.1"/>
    </source>
</evidence>
<protein>
    <submittedName>
        <fullName evidence="2">Uncharacterized protein LOC116291491</fullName>
    </submittedName>
</protein>
<dbReference type="KEGG" id="aten:116291491"/>
<reference evidence="2" key="1">
    <citation type="submission" date="2025-08" db="UniProtKB">
        <authorList>
            <consortium name="RefSeq"/>
        </authorList>
    </citation>
    <scope>IDENTIFICATION</scope>
    <source>
        <tissue evidence="2">Tentacle</tissue>
    </source>
</reference>
<dbReference type="RefSeq" id="XP_031554522.1">
    <property type="nucleotide sequence ID" value="XM_031698662.1"/>
</dbReference>
<evidence type="ECO:0000313" key="1">
    <source>
        <dbReference type="Proteomes" id="UP000515163"/>
    </source>
</evidence>
<organism evidence="1 2">
    <name type="scientific">Actinia tenebrosa</name>
    <name type="common">Australian red waratah sea anemone</name>
    <dbReference type="NCBI Taxonomy" id="6105"/>
    <lineage>
        <taxon>Eukaryota</taxon>
        <taxon>Metazoa</taxon>
        <taxon>Cnidaria</taxon>
        <taxon>Anthozoa</taxon>
        <taxon>Hexacorallia</taxon>
        <taxon>Actiniaria</taxon>
        <taxon>Actiniidae</taxon>
        <taxon>Actinia</taxon>
    </lineage>
</organism>
<dbReference type="OrthoDB" id="5980601at2759"/>
<sequence>MVHVNSKMTPREFINKVASLFSLKQSMICVTYEFQPVKGEDSITIEIEENDDSSLLYAIKVLGNYSKLSVEVNIQKGLGVPEIALNDGKRKSRTKEVISEQLKREMGLHDDQGQRKRKFMDATWTEKCNELMEEDSRFLLEFDKLKSGMKLVLGNSDYLVNPFQVICPCCGELRVLSCMNQMRTFCQHLKDKHYETSKGVDLVTRLGAWIKNNFITETELSLQTPLPFGLISPTPILSTPRVRKAVLARDIS</sequence>
<dbReference type="InParanoid" id="A0A6P8HPG2"/>
<name>A0A6P8HPG2_ACTTE</name>
<gene>
    <name evidence="2" type="primary">LOC116291491</name>
</gene>
<dbReference type="GeneID" id="116291491"/>
<proteinExistence type="predicted"/>
<dbReference type="Proteomes" id="UP000515163">
    <property type="component" value="Unplaced"/>
</dbReference>